<comment type="caution">
    <text evidence="2">The sequence shown here is derived from an EMBL/GenBank/DDBJ whole genome shotgun (WGS) entry which is preliminary data.</text>
</comment>
<evidence type="ECO:0000313" key="2">
    <source>
        <dbReference type="EMBL" id="KJD31195.1"/>
    </source>
</evidence>
<dbReference type="PATRIC" id="fig|1435349.4.peg.1916"/>
<accession>A0A0D7VWD6</accession>
<protein>
    <recommendedName>
        <fullName evidence="4">DUF3575 domain-containing protein</fullName>
    </recommendedName>
</protein>
<keyword evidence="3" id="KW-1185">Reference proteome</keyword>
<name>A0A0D7VWD6_9FLAO</name>
<keyword evidence="1" id="KW-0732">Signal</keyword>
<proteinExistence type="predicted"/>
<dbReference type="AlphaFoldDB" id="A0A0D7VWD6"/>
<feature type="signal peptide" evidence="1">
    <location>
        <begin position="1"/>
        <end position="21"/>
    </location>
</feature>
<evidence type="ECO:0000313" key="3">
    <source>
        <dbReference type="Proteomes" id="UP000032578"/>
    </source>
</evidence>
<gene>
    <name evidence="2" type="ORF">PW52_16770</name>
</gene>
<sequence length="193" mass="22079">MVVRKILLCCVLVLNFSKIYAQEKEKSWIGLETDPISSAFGAKTLSVVIEPQKSHHWSLFLNVVNADFPNWMDDFLNPKNKGKGFDSKINIGGGFAIDYFIKEERKGVYLGLINLFFQNEISRNTVSGKVLTHNIIPRVGYRWYPFKKAKLYVNPFLGLRYEYSFQNTLMIDGAVFTPAGIQPFGTIHIGYHF</sequence>
<dbReference type="RefSeq" id="WP_044634142.1">
    <property type="nucleotide sequence ID" value="NZ_JTDW01000030.1"/>
</dbReference>
<organism evidence="2 3">
    <name type="scientific">Neotamlana sedimentorum</name>
    <dbReference type="NCBI Taxonomy" id="1435349"/>
    <lineage>
        <taxon>Bacteria</taxon>
        <taxon>Pseudomonadati</taxon>
        <taxon>Bacteroidota</taxon>
        <taxon>Flavobacteriia</taxon>
        <taxon>Flavobacteriales</taxon>
        <taxon>Flavobacteriaceae</taxon>
        <taxon>Neotamlana</taxon>
    </lineage>
</organism>
<dbReference type="OrthoDB" id="7064115at2"/>
<dbReference type="EMBL" id="JTDW01000030">
    <property type="protein sequence ID" value="KJD31195.1"/>
    <property type="molecule type" value="Genomic_DNA"/>
</dbReference>
<feature type="chain" id="PRO_5002325391" description="DUF3575 domain-containing protein" evidence="1">
    <location>
        <begin position="22"/>
        <end position="193"/>
    </location>
</feature>
<evidence type="ECO:0008006" key="4">
    <source>
        <dbReference type="Google" id="ProtNLM"/>
    </source>
</evidence>
<evidence type="ECO:0000256" key="1">
    <source>
        <dbReference type="SAM" id="SignalP"/>
    </source>
</evidence>
<dbReference type="Proteomes" id="UP000032578">
    <property type="component" value="Unassembled WGS sequence"/>
</dbReference>
<reference evidence="2 3" key="1">
    <citation type="submission" date="2014-11" db="EMBL/GenBank/DDBJ databases">
        <title>Tamlana sedimentorum sp. nov., isolated from shallow sand sediments of the Sea of Japan.</title>
        <authorList>
            <person name="Romanenko L.A."/>
        </authorList>
    </citation>
    <scope>NUCLEOTIDE SEQUENCE [LARGE SCALE GENOMIC DNA]</scope>
    <source>
        <strain evidence="2 3">JCM 19808</strain>
    </source>
</reference>